<dbReference type="InterPro" id="IPR048279">
    <property type="entry name" value="MdtK-like"/>
</dbReference>
<dbReference type="PIRSF" id="PIRSF006603">
    <property type="entry name" value="DinF"/>
    <property type="match status" value="1"/>
</dbReference>
<keyword evidence="4 7" id="KW-0812">Transmembrane</keyword>
<feature type="transmembrane region" description="Helical" evidence="7">
    <location>
        <begin position="317"/>
        <end position="335"/>
    </location>
</feature>
<keyword evidence="3" id="KW-1003">Cell membrane</keyword>
<evidence type="ECO:0000313" key="8">
    <source>
        <dbReference type="EMBL" id="SEQ23746.1"/>
    </source>
</evidence>
<evidence type="ECO:0000313" key="9">
    <source>
        <dbReference type="Proteomes" id="UP000182360"/>
    </source>
</evidence>
<proteinExistence type="predicted"/>
<feature type="transmembrane region" description="Helical" evidence="7">
    <location>
        <begin position="411"/>
        <end position="436"/>
    </location>
</feature>
<dbReference type="PANTHER" id="PTHR43549">
    <property type="entry name" value="MULTIDRUG RESISTANCE PROTEIN YPNP-RELATED"/>
    <property type="match status" value="1"/>
</dbReference>
<sequence>MTTDMTQGKIVPLLLKFSAPLLLGNLFQQFYNTFDTFIVGRVIGSQALAAIGSTSHFVNTVINFFNGLAIGAQVVISQFFGAKNFPSLKKAINTTIYASFIFSILATVIQIILSPFVLRLISTPPDVLVQANQYLKIYFLGTAALTLYNMGSGILRALGDSTRALIFLVISSVSNIILDILFVVLLGKGIEGAAYATVLSELLSAILVIISLQRLEVKMRLELKHPQIDFLILKKIMKLGLPGAISSSITSFSNTFMQKYINYFGTSCMAGWAIFSKFDQFAILPMHSLASGATTFVAQNYGAKKSERIRDGIKKSFILNFSVISILSLLLIFQANFFASLFSDDAEVIYFAERFIYLTAPFFVLCGFSMLFSNVMRGFGIALRPTIITFVGFVLFRQTMLLIISQTSNSFTLIALVYPAAWPLVIIIYIIWLFIFRKKRIK</sequence>
<feature type="transmembrane region" description="Helical" evidence="7">
    <location>
        <begin position="94"/>
        <end position="117"/>
    </location>
</feature>
<evidence type="ECO:0000256" key="4">
    <source>
        <dbReference type="ARBA" id="ARBA00022692"/>
    </source>
</evidence>
<keyword evidence="5 7" id="KW-1133">Transmembrane helix</keyword>
<feature type="transmembrane region" description="Helical" evidence="7">
    <location>
        <begin position="192"/>
        <end position="212"/>
    </location>
</feature>
<dbReference type="EMBL" id="FOFU01000003">
    <property type="protein sequence ID" value="SEQ23746.1"/>
    <property type="molecule type" value="Genomic_DNA"/>
</dbReference>
<dbReference type="GO" id="GO:0005886">
    <property type="term" value="C:plasma membrane"/>
    <property type="evidence" value="ECO:0007669"/>
    <property type="project" value="UniProtKB-SubCell"/>
</dbReference>
<dbReference type="NCBIfam" id="TIGR00797">
    <property type="entry name" value="matE"/>
    <property type="match status" value="1"/>
</dbReference>
<evidence type="ECO:0000256" key="5">
    <source>
        <dbReference type="ARBA" id="ARBA00022989"/>
    </source>
</evidence>
<dbReference type="Proteomes" id="UP000182360">
    <property type="component" value="Unassembled WGS sequence"/>
</dbReference>
<accession>A0A1H9EDB7</accession>
<feature type="transmembrane region" description="Helical" evidence="7">
    <location>
        <begin position="165"/>
        <end position="186"/>
    </location>
</feature>
<feature type="transmembrane region" description="Helical" evidence="7">
    <location>
        <begin position="137"/>
        <end position="158"/>
    </location>
</feature>
<dbReference type="InterPro" id="IPR002528">
    <property type="entry name" value="MATE_fam"/>
</dbReference>
<feature type="transmembrane region" description="Helical" evidence="7">
    <location>
        <begin position="61"/>
        <end position="82"/>
    </location>
</feature>
<dbReference type="OrthoDB" id="9806302at2"/>
<name>A0A1H9EDB7_9SPIR</name>
<organism evidence="8 9">
    <name type="scientific">Treponema bryantii</name>
    <dbReference type="NCBI Taxonomy" id="163"/>
    <lineage>
        <taxon>Bacteria</taxon>
        <taxon>Pseudomonadati</taxon>
        <taxon>Spirochaetota</taxon>
        <taxon>Spirochaetia</taxon>
        <taxon>Spirochaetales</taxon>
        <taxon>Treponemataceae</taxon>
        <taxon>Treponema</taxon>
    </lineage>
</organism>
<comment type="subcellular location">
    <subcellularLocation>
        <location evidence="1">Cell membrane</location>
        <topology evidence="1">Multi-pass membrane protein</topology>
    </subcellularLocation>
</comment>
<dbReference type="AlphaFoldDB" id="A0A1H9EDB7"/>
<evidence type="ECO:0000256" key="6">
    <source>
        <dbReference type="ARBA" id="ARBA00023136"/>
    </source>
</evidence>
<reference evidence="8 9" key="1">
    <citation type="submission" date="2016-10" db="EMBL/GenBank/DDBJ databases">
        <authorList>
            <person name="de Groot N.N."/>
        </authorList>
    </citation>
    <scope>NUCLEOTIDE SEQUENCE [LARGE SCALE GENOMIC DNA]</scope>
    <source>
        <strain evidence="8 9">B25</strain>
    </source>
</reference>
<evidence type="ECO:0000256" key="2">
    <source>
        <dbReference type="ARBA" id="ARBA00022448"/>
    </source>
</evidence>
<feature type="transmembrane region" description="Helical" evidence="7">
    <location>
        <begin position="355"/>
        <end position="375"/>
    </location>
</feature>
<protein>
    <submittedName>
        <fullName evidence="8">Putative efflux protein, MATE family</fullName>
    </submittedName>
</protein>
<evidence type="ECO:0000256" key="3">
    <source>
        <dbReference type="ARBA" id="ARBA00022475"/>
    </source>
</evidence>
<evidence type="ECO:0000256" key="7">
    <source>
        <dbReference type="SAM" id="Phobius"/>
    </source>
</evidence>
<keyword evidence="2" id="KW-0813">Transport</keyword>
<feature type="transmembrane region" description="Helical" evidence="7">
    <location>
        <begin position="387"/>
        <end position="405"/>
    </location>
</feature>
<keyword evidence="6 7" id="KW-0472">Membrane</keyword>
<dbReference type="InterPro" id="IPR052031">
    <property type="entry name" value="Membrane_Transporter-Flippase"/>
</dbReference>
<dbReference type="GO" id="GO:0015297">
    <property type="term" value="F:antiporter activity"/>
    <property type="evidence" value="ECO:0007669"/>
    <property type="project" value="InterPro"/>
</dbReference>
<dbReference type="GO" id="GO:0042910">
    <property type="term" value="F:xenobiotic transmembrane transporter activity"/>
    <property type="evidence" value="ECO:0007669"/>
    <property type="project" value="InterPro"/>
</dbReference>
<gene>
    <name evidence="8" type="ORF">SAMN04487977_103122</name>
</gene>
<dbReference type="CDD" id="cd13138">
    <property type="entry name" value="MATE_yoeA_like"/>
    <property type="match status" value="1"/>
</dbReference>
<dbReference type="Pfam" id="PF01554">
    <property type="entry name" value="MatE"/>
    <property type="match status" value="2"/>
</dbReference>
<evidence type="ECO:0000256" key="1">
    <source>
        <dbReference type="ARBA" id="ARBA00004651"/>
    </source>
</evidence>
<keyword evidence="9" id="KW-1185">Reference proteome</keyword>
<dbReference type="PANTHER" id="PTHR43549:SF3">
    <property type="entry name" value="MULTIDRUG RESISTANCE PROTEIN YPNP-RELATED"/>
    <property type="match status" value="1"/>
</dbReference>